<protein>
    <recommendedName>
        <fullName evidence="1">Transglutaminase-like domain-containing protein</fullName>
    </recommendedName>
</protein>
<dbReference type="SUPFAM" id="SSF54001">
    <property type="entry name" value="Cysteine proteinases"/>
    <property type="match status" value="1"/>
</dbReference>
<proteinExistence type="predicted"/>
<accession>A0A1W6K2X5</accession>
<feature type="domain" description="Transglutaminase-like" evidence="1">
    <location>
        <begin position="131"/>
        <end position="190"/>
    </location>
</feature>
<reference evidence="2 3" key="1">
    <citation type="submission" date="2017-03" db="EMBL/GenBank/DDBJ databases">
        <title>Sulfur activation and transportation mechanism of thermophilic Archaea Acidianus manzaensis YN-25.</title>
        <authorList>
            <person name="Ma Y."/>
            <person name="Yang Y."/>
            <person name="Xia J."/>
        </authorList>
    </citation>
    <scope>NUCLEOTIDE SEQUENCE [LARGE SCALE GENOMIC DNA]</scope>
    <source>
        <strain evidence="2 3">YN-25</strain>
    </source>
</reference>
<dbReference type="InterPro" id="IPR038765">
    <property type="entry name" value="Papain-like_cys_pep_sf"/>
</dbReference>
<evidence type="ECO:0000313" key="2">
    <source>
        <dbReference type="EMBL" id="ARM76835.1"/>
    </source>
</evidence>
<dbReference type="GeneID" id="41591843"/>
<gene>
    <name evidence="2" type="ORF">B6F84_12935</name>
</gene>
<dbReference type="EMBL" id="CP020477">
    <property type="protein sequence ID" value="ARM76835.1"/>
    <property type="molecule type" value="Genomic_DNA"/>
</dbReference>
<dbReference type="Pfam" id="PF01841">
    <property type="entry name" value="Transglut_core"/>
    <property type="match status" value="1"/>
</dbReference>
<name>A0A1W6K2X5_9CREN</name>
<sequence>MLQVESIVKVPKGKSSGDLLMLPHPSQKVYDLEVDFPNFCRINKKQDRFGNIHLIFSSESKEDYEISIRYKIEPTNVSESKGEEKDFLSSSRYVQVEKFSKLENPIVEGLKIVKTKIQYVKNDNVKSASYSLQRGYGVCVNFAHAYIGFMRASNIPARIAVGIPPITTNEAHAWVEVYNSGKWISVDPTAGIIGVKYVKWAIGMDEHDTRSVIKSQKKFEFTSFHKVSSI</sequence>
<evidence type="ECO:0000259" key="1">
    <source>
        <dbReference type="SMART" id="SM00460"/>
    </source>
</evidence>
<dbReference type="KEGG" id="aman:B6F84_12935"/>
<dbReference type="SMART" id="SM00460">
    <property type="entry name" value="TGc"/>
    <property type="match status" value="1"/>
</dbReference>
<dbReference type="RefSeq" id="WP_148692629.1">
    <property type="nucleotide sequence ID" value="NZ_CP020477.1"/>
</dbReference>
<keyword evidence="3" id="KW-1185">Reference proteome</keyword>
<dbReference type="OrthoDB" id="18481at2157"/>
<dbReference type="InterPro" id="IPR002931">
    <property type="entry name" value="Transglutaminase-like"/>
</dbReference>
<dbReference type="PANTHER" id="PTHR33490">
    <property type="entry name" value="BLR5614 PROTEIN-RELATED"/>
    <property type="match status" value="1"/>
</dbReference>
<dbReference type="Gene3D" id="3.10.620.30">
    <property type="match status" value="1"/>
</dbReference>
<organism evidence="2 3">
    <name type="scientific">Acidianus manzaensis</name>
    <dbReference type="NCBI Taxonomy" id="282676"/>
    <lineage>
        <taxon>Archaea</taxon>
        <taxon>Thermoproteota</taxon>
        <taxon>Thermoprotei</taxon>
        <taxon>Sulfolobales</taxon>
        <taxon>Sulfolobaceae</taxon>
        <taxon>Acidianus</taxon>
    </lineage>
</organism>
<evidence type="ECO:0000313" key="3">
    <source>
        <dbReference type="Proteomes" id="UP000193404"/>
    </source>
</evidence>
<dbReference type="STRING" id="282676.B6F84_12935"/>
<dbReference type="AlphaFoldDB" id="A0A1W6K2X5"/>
<dbReference type="PANTHER" id="PTHR33490:SF6">
    <property type="entry name" value="SLL1049 PROTEIN"/>
    <property type="match status" value="1"/>
</dbReference>
<dbReference type="Proteomes" id="UP000193404">
    <property type="component" value="Chromosome"/>
</dbReference>